<dbReference type="GO" id="GO:0032259">
    <property type="term" value="P:methylation"/>
    <property type="evidence" value="ECO:0007669"/>
    <property type="project" value="UniProtKB-KW"/>
</dbReference>
<dbReference type="GO" id="GO:0008168">
    <property type="term" value="F:methyltransferase activity"/>
    <property type="evidence" value="ECO:0007669"/>
    <property type="project" value="UniProtKB-KW"/>
</dbReference>
<evidence type="ECO:0000313" key="2">
    <source>
        <dbReference type="Proteomes" id="UP000001861"/>
    </source>
</evidence>
<dbReference type="InterPro" id="IPR029063">
    <property type="entry name" value="SAM-dependent_MTases_sf"/>
</dbReference>
<dbReference type="InterPro" id="IPR050320">
    <property type="entry name" value="N5-glutamine_MTase"/>
</dbReference>
<name>D6RLQ5_COPC7</name>
<dbReference type="OrthoDB" id="269872at2759"/>
<dbReference type="Gene3D" id="3.40.50.150">
    <property type="entry name" value="Vaccinia Virus protein VP39"/>
    <property type="match status" value="1"/>
</dbReference>
<dbReference type="GeneID" id="9378331"/>
<dbReference type="SUPFAM" id="SSF53335">
    <property type="entry name" value="S-adenosyl-L-methionine-dependent methyltransferases"/>
    <property type="match status" value="1"/>
</dbReference>
<proteinExistence type="predicted"/>
<dbReference type="STRING" id="240176.D6RLQ5"/>
<dbReference type="eggNOG" id="KOG2904">
    <property type="taxonomic scope" value="Eukaryota"/>
</dbReference>
<dbReference type="GO" id="GO:0003676">
    <property type="term" value="F:nucleic acid binding"/>
    <property type="evidence" value="ECO:0007669"/>
    <property type="project" value="InterPro"/>
</dbReference>
<dbReference type="VEuPathDB" id="FungiDB:CC1G_14248"/>
<dbReference type="PROSITE" id="PS00092">
    <property type="entry name" value="N6_MTASE"/>
    <property type="match status" value="1"/>
</dbReference>
<dbReference type="InParanoid" id="D6RLQ5"/>
<reference evidence="1 2" key="1">
    <citation type="journal article" date="2010" name="Proc. Natl. Acad. Sci. U.S.A.">
        <title>Insights into evolution of multicellular fungi from the assembled chromosomes of the mushroom Coprinopsis cinerea (Coprinus cinereus).</title>
        <authorList>
            <person name="Stajich J.E."/>
            <person name="Wilke S.K."/>
            <person name="Ahren D."/>
            <person name="Au C.H."/>
            <person name="Birren B.W."/>
            <person name="Borodovsky M."/>
            <person name="Burns C."/>
            <person name="Canback B."/>
            <person name="Casselton L.A."/>
            <person name="Cheng C.K."/>
            <person name="Deng J."/>
            <person name="Dietrich F.S."/>
            <person name="Fargo D.C."/>
            <person name="Farman M.L."/>
            <person name="Gathman A.C."/>
            <person name="Goldberg J."/>
            <person name="Guigo R."/>
            <person name="Hoegger P.J."/>
            <person name="Hooker J.B."/>
            <person name="Huggins A."/>
            <person name="James T.Y."/>
            <person name="Kamada T."/>
            <person name="Kilaru S."/>
            <person name="Kodira C."/>
            <person name="Kues U."/>
            <person name="Kupfer D."/>
            <person name="Kwan H.S."/>
            <person name="Lomsadze A."/>
            <person name="Li W."/>
            <person name="Lilly W.W."/>
            <person name="Ma L.J."/>
            <person name="Mackey A.J."/>
            <person name="Manning G."/>
            <person name="Martin F."/>
            <person name="Muraguchi H."/>
            <person name="Natvig D.O."/>
            <person name="Palmerini H."/>
            <person name="Ramesh M.A."/>
            <person name="Rehmeyer C.J."/>
            <person name="Roe B.A."/>
            <person name="Shenoy N."/>
            <person name="Stanke M."/>
            <person name="Ter-Hovhannisyan V."/>
            <person name="Tunlid A."/>
            <person name="Velagapudi R."/>
            <person name="Vision T.J."/>
            <person name="Zeng Q."/>
            <person name="Zolan M.E."/>
            <person name="Pukkila P.J."/>
        </authorList>
    </citation>
    <scope>NUCLEOTIDE SEQUENCE [LARGE SCALE GENOMIC DNA]</scope>
    <source>
        <strain evidence="2">Okayama-7 / 130 / ATCC MYA-4618 / FGSC 9003</strain>
    </source>
</reference>
<dbReference type="KEGG" id="cci:CC1G_14248"/>
<accession>D6RLQ5</accession>
<dbReference type="InterPro" id="IPR002052">
    <property type="entry name" value="DNA_methylase_N6_adenine_CS"/>
</dbReference>
<protein>
    <submittedName>
        <fullName evidence="1">Modification methylase</fullName>
    </submittedName>
</protein>
<dbReference type="CDD" id="cd02440">
    <property type="entry name" value="AdoMet_MTases"/>
    <property type="match status" value="1"/>
</dbReference>
<dbReference type="RefSeq" id="XP_002911717.1">
    <property type="nucleotide sequence ID" value="XM_002911671.1"/>
</dbReference>
<dbReference type="GO" id="GO:0005739">
    <property type="term" value="C:mitochondrion"/>
    <property type="evidence" value="ECO:0007669"/>
    <property type="project" value="TreeGrafter"/>
</dbReference>
<keyword evidence="1" id="KW-0489">Methyltransferase</keyword>
<evidence type="ECO:0000313" key="1">
    <source>
        <dbReference type="EMBL" id="EFI28223.1"/>
    </source>
</evidence>
<dbReference type="PANTHER" id="PTHR18895:SF74">
    <property type="entry name" value="MTRF1L RELEASE FACTOR GLUTAMINE METHYLTRANSFERASE"/>
    <property type="match status" value="1"/>
</dbReference>
<sequence length="252" mass="27491">MPLPLSRKWSIVAHAANPCNTSWGVHKSLLDLGTGSGCIPLLLCRLWPQGSLSATGVDISPHALSLANENAALCGIPPRSDSMTPRNTFRTSLANFLANDFPGTHLSSALPIDILISNPPYIPWDEYLELPESVVNFEDPKALFGGPSGLEHYEAIARLLTRPGGIRHGSVHCLKLDSWYPVVPMSILGLSSFIRAHAARHASIPGSHRHPAHPRTPSLSIRLLEVTYPQARRTSINPRSFWVFHTTSRVVG</sequence>
<dbReference type="HOGENOM" id="CLU_1102719_0_0_1"/>
<keyword evidence="2" id="KW-1185">Reference proteome</keyword>
<dbReference type="EMBL" id="AACS02000003">
    <property type="protein sequence ID" value="EFI28223.1"/>
    <property type="molecule type" value="Genomic_DNA"/>
</dbReference>
<dbReference type="Proteomes" id="UP000001861">
    <property type="component" value="Unassembled WGS sequence"/>
</dbReference>
<gene>
    <name evidence="1" type="ORF">CC1G_14248</name>
</gene>
<organism evidence="1 2">
    <name type="scientific">Coprinopsis cinerea (strain Okayama-7 / 130 / ATCC MYA-4618 / FGSC 9003)</name>
    <name type="common">Inky cap fungus</name>
    <name type="synonym">Hormographiella aspergillata</name>
    <dbReference type="NCBI Taxonomy" id="240176"/>
    <lineage>
        <taxon>Eukaryota</taxon>
        <taxon>Fungi</taxon>
        <taxon>Dikarya</taxon>
        <taxon>Basidiomycota</taxon>
        <taxon>Agaricomycotina</taxon>
        <taxon>Agaricomycetes</taxon>
        <taxon>Agaricomycetidae</taxon>
        <taxon>Agaricales</taxon>
        <taxon>Agaricineae</taxon>
        <taxon>Psathyrellaceae</taxon>
        <taxon>Coprinopsis</taxon>
    </lineage>
</organism>
<dbReference type="AlphaFoldDB" id="D6RLQ5"/>
<dbReference type="PANTHER" id="PTHR18895">
    <property type="entry name" value="HEMK METHYLTRANSFERASE"/>
    <property type="match status" value="1"/>
</dbReference>
<comment type="caution">
    <text evidence="1">The sequence shown here is derived from an EMBL/GenBank/DDBJ whole genome shotgun (WGS) entry which is preliminary data.</text>
</comment>
<keyword evidence="1" id="KW-0808">Transferase</keyword>